<dbReference type="SUPFAM" id="SSF55729">
    <property type="entry name" value="Acyl-CoA N-acyltransferases (Nat)"/>
    <property type="match status" value="1"/>
</dbReference>
<keyword evidence="1" id="KW-0808">Transferase</keyword>
<accession>A0A8J7DCE9</accession>
<evidence type="ECO:0000256" key="1">
    <source>
        <dbReference type="ARBA" id="ARBA00022679"/>
    </source>
</evidence>
<keyword evidence="4" id="KW-1185">Reference proteome</keyword>
<dbReference type="Gene3D" id="3.40.630.30">
    <property type="match status" value="1"/>
</dbReference>
<dbReference type="InterPro" id="IPR016181">
    <property type="entry name" value="Acyl_CoA_acyltransferase"/>
</dbReference>
<dbReference type="Pfam" id="PF00583">
    <property type="entry name" value="Acetyltransf_1"/>
    <property type="match status" value="1"/>
</dbReference>
<dbReference type="PROSITE" id="PS51186">
    <property type="entry name" value="GNAT"/>
    <property type="match status" value="1"/>
</dbReference>
<dbReference type="PANTHER" id="PTHR13947:SF37">
    <property type="entry name" value="LD18367P"/>
    <property type="match status" value="1"/>
</dbReference>
<dbReference type="AlphaFoldDB" id="A0A8J7DCE9"/>
<feature type="domain" description="N-acetyltransferase" evidence="2">
    <location>
        <begin position="17"/>
        <end position="178"/>
    </location>
</feature>
<sequence>MSAYGQRVTKSTSFKGFLIRDWQERDRAAAANVIRSVLAEYGLGWEVDCGQCTDRDAVEVEKYYWATGGEFWVVESQGQIVGTGGYYPIARGEKAAEIRKMYLLPEARGQQLGRFLLSQLEAAAVEKGFEEVWIETASVLKQAVALYEQNGYVAANGVETDRCDRVYHKAVSTSFQTTDKSRLWPVE</sequence>
<name>A0A8J7DCE9_9CYAN</name>
<dbReference type="GO" id="GO:0008080">
    <property type="term" value="F:N-acetyltransferase activity"/>
    <property type="evidence" value="ECO:0007669"/>
    <property type="project" value="InterPro"/>
</dbReference>
<reference evidence="3" key="1">
    <citation type="submission" date="2020-10" db="EMBL/GenBank/DDBJ databases">
        <authorList>
            <person name="Castelo-Branco R."/>
            <person name="Eusebio N."/>
            <person name="Adriana R."/>
            <person name="Vieira A."/>
            <person name="Brugerolle De Fraissinette N."/>
            <person name="Rezende De Castro R."/>
            <person name="Schneider M.P."/>
            <person name="Vasconcelos V."/>
            <person name="Leao P.N."/>
        </authorList>
    </citation>
    <scope>NUCLEOTIDE SEQUENCE</scope>
    <source>
        <strain evidence="3">LEGE 07310</strain>
    </source>
</reference>
<organism evidence="3 4">
    <name type="scientific">Vasconcelosia minhoensis LEGE 07310</name>
    <dbReference type="NCBI Taxonomy" id="915328"/>
    <lineage>
        <taxon>Bacteria</taxon>
        <taxon>Bacillati</taxon>
        <taxon>Cyanobacteriota</taxon>
        <taxon>Cyanophyceae</taxon>
        <taxon>Nodosilineales</taxon>
        <taxon>Cymatolegaceae</taxon>
        <taxon>Vasconcelosia</taxon>
        <taxon>Vasconcelosia minhoensis</taxon>
    </lineage>
</organism>
<evidence type="ECO:0000259" key="2">
    <source>
        <dbReference type="PROSITE" id="PS51186"/>
    </source>
</evidence>
<dbReference type="CDD" id="cd04301">
    <property type="entry name" value="NAT_SF"/>
    <property type="match status" value="1"/>
</dbReference>
<proteinExistence type="predicted"/>
<gene>
    <name evidence="3" type="ORF">IQ241_09885</name>
</gene>
<dbReference type="InterPro" id="IPR050769">
    <property type="entry name" value="NAT_camello-type"/>
</dbReference>
<comment type="caution">
    <text evidence="3">The sequence shown here is derived from an EMBL/GenBank/DDBJ whole genome shotgun (WGS) entry which is preliminary data.</text>
</comment>
<dbReference type="Proteomes" id="UP000636505">
    <property type="component" value="Unassembled WGS sequence"/>
</dbReference>
<dbReference type="PANTHER" id="PTHR13947">
    <property type="entry name" value="GNAT FAMILY N-ACETYLTRANSFERASE"/>
    <property type="match status" value="1"/>
</dbReference>
<dbReference type="InterPro" id="IPR000182">
    <property type="entry name" value="GNAT_dom"/>
</dbReference>
<dbReference type="EMBL" id="JADEXG010000019">
    <property type="protein sequence ID" value="MBE9077603.1"/>
    <property type="molecule type" value="Genomic_DNA"/>
</dbReference>
<evidence type="ECO:0000313" key="4">
    <source>
        <dbReference type="Proteomes" id="UP000636505"/>
    </source>
</evidence>
<evidence type="ECO:0000313" key="3">
    <source>
        <dbReference type="EMBL" id="MBE9077603.1"/>
    </source>
</evidence>
<protein>
    <submittedName>
        <fullName evidence="3">GNAT family N-acetyltransferase</fullName>
    </submittedName>
</protein>